<dbReference type="InterPro" id="IPR038731">
    <property type="entry name" value="RgtA/B/C-like"/>
</dbReference>
<feature type="transmembrane region" description="Helical" evidence="8">
    <location>
        <begin position="290"/>
        <end position="308"/>
    </location>
</feature>
<evidence type="ECO:0000256" key="2">
    <source>
        <dbReference type="ARBA" id="ARBA00022475"/>
    </source>
</evidence>
<evidence type="ECO:0000256" key="4">
    <source>
        <dbReference type="ARBA" id="ARBA00022679"/>
    </source>
</evidence>
<feature type="transmembrane region" description="Helical" evidence="8">
    <location>
        <begin position="133"/>
        <end position="152"/>
    </location>
</feature>
<evidence type="ECO:0000256" key="5">
    <source>
        <dbReference type="ARBA" id="ARBA00022692"/>
    </source>
</evidence>
<evidence type="ECO:0000256" key="6">
    <source>
        <dbReference type="ARBA" id="ARBA00022989"/>
    </source>
</evidence>
<name>A0A2G9Y799_9BACT</name>
<feature type="transmembrane region" description="Helical" evidence="8">
    <location>
        <begin position="12"/>
        <end position="29"/>
    </location>
</feature>
<keyword evidence="7 8" id="KW-0472">Membrane</keyword>
<dbReference type="EMBL" id="PCRE01000022">
    <property type="protein sequence ID" value="PIP15090.1"/>
    <property type="molecule type" value="Genomic_DNA"/>
</dbReference>
<feature type="domain" description="Glycosyltransferase RgtA/B/C/D-like" evidence="9">
    <location>
        <begin position="105"/>
        <end position="245"/>
    </location>
</feature>
<feature type="transmembrane region" description="Helical" evidence="8">
    <location>
        <begin position="371"/>
        <end position="389"/>
    </location>
</feature>
<dbReference type="GO" id="GO:0009103">
    <property type="term" value="P:lipopolysaccharide biosynthetic process"/>
    <property type="evidence" value="ECO:0007669"/>
    <property type="project" value="UniProtKB-ARBA"/>
</dbReference>
<gene>
    <name evidence="10" type="ORF">COX47_01560</name>
</gene>
<feature type="transmembrane region" description="Helical" evidence="8">
    <location>
        <begin position="315"/>
        <end position="333"/>
    </location>
</feature>
<dbReference type="PANTHER" id="PTHR33908:SF11">
    <property type="entry name" value="MEMBRANE PROTEIN"/>
    <property type="match status" value="1"/>
</dbReference>
<sequence>MKKDNFKKTDLFILSFILITAFIFRLYKINIPLADLHSWRQADTAAVARNFVNKGFDLLHPLYDDLSNVQSGLDNPQGYRMVEFPIYNIIFAYLYKLWPIFSLEVWGRLVSMFFSLIIIAVIYYLTLKEVNRLAAFFASIIYAVFPFFVFFSRVILPETTALGFAFLSIFFLYLFSQKTNHYSLITIHYFLSLIFLSISLLIKPTVIFYGIPLLYLFYLKFKKKTLKNPFFYFYFFIAFLPLLLWRLYIKNCPQGIPVSEWLITSVNTASGLQKIFFRPAFFRWIFFERINNLIFGGCLTVFFILGVFLKQKKFLLFNILIAAFVYLFVFQGGNVQHEYYQTLILPALAIFSGIGASYLLKNPKQFLQPAISSLFIVFIFAFSWFFSFYQVRDYYSYSTDLVQMAKIISSLTDKEDKVVTDRQGDTTLLYLAERRGAPAIYKDLDELKKLGYKYLVTDNSQMIDKMKTSFYPLIFSNDKFSIFSL</sequence>
<dbReference type="PANTHER" id="PTHR33908">
    <property type="entry name" value="MANNOSYLTRANSFERASE YKCB-RELATED"/>
    <property type="match status" value="1"/>
</dbReference>
<dbReference type="Proteomes" id="UP000231025">
    <property type="component" value="Unassembled WGS sequence"/>
</dbReference>
<dbReference type="GO" id="GO:0005886">
    <property type="term" value="C:plasma membrane"/>
    <property type="evidence" value="ECO:0007669"/>
    <property type="project" value="UniProtKB-SubCell"/>
</dbReference>
<keyword evidence="5 8" id="KW-0812">Transmembrane</keyword>
<feature type="transmembrane region" description="Helical" evidence="8">
    <location>
        <begin position="230"/>
        <end position="249"/>
    </location>
</feature>
<feature type="transmembrane region" description="Helical" evidence="8">
    <location>
        <begin position="159"/>
        <end position="175"/>
    </location>
</feature>
<accession>A0A2G9Y799</accession>
<keyword evidence="2" id="KW-1003">Cell membrane</keyword>
<keyword evidence="6 8" id="KW-1133">Transmembrane helix</keyword>
<evidence type="ECO:0000259" key="9">
    <source>
        <dbReference type="Pfam" id="PF13231"/>
    </source>
</evidence>
<evidence type="ECO:0000256" key="8">
    <source>
        <dbReference type="SAM" id="Phobius"/>
    </source>
</evidence>
<dbReference type="Pfam" id="PF13231">
    <property type="entry name" value="PMT_2"/>
    <property type="match status" value="1"/>
</dbReference>
<feature type="transmembrane region" description="Helical" evidence="8">
    <location>
        <begin position="339"/>
        <end position="359"/>
    </location>
</feature>
<comment type="caution">
    <text evidence="10">The sequence shown here is derived from an EMBL/GenBank/DDBJ whole genome shotgun (WGS) entry which is preliminary data.</text>
</comment>
<dbReference type="InterPro" id="IPR050297">
    <property type="entry name" value="LipidA_mod_glycosyltrf_83"/>
</dbReference>
<keyword evidence="3" id="KW-0328">Glycosyltransferase</keyword>
<reference evidence="10 11" key="1">
    <citation type="submission" date="2017-09" db="EMBL/GenBank/DDBJ databases">
        <title>Depth-based differentiation of microbial function through sediment-hosted aquifers and enrichment of novel symbionts in the deep terrestrial subsurface.</title>
        <authorList>
            <person name="Probst A.J."/>
            <person name="Ladd B."/>
            <person name="Jarett J.K."/>
            <person name="Geller-Mcgrath D.E."/>
            <person name="Sieber C.M."/>
            <person name="Emerson J.B."/>
            <person name="Anantharaman K."/>
            <person name="Thomas B.C."/>
            <person name="Malmstrom R."/>
            <person name="Stieglmeier M."/>
            <person name="Klingl A."/>
            <person name="Woyke T."/>
            <person name="Ryan C.M."/>
            <person name="Banfield J.F."/>
        </authorList>
    </citation>
    <scope>NUCLEOTIDE SEQUENCE [LARGE SCALE GENOMIC DNA]</scope>
    <source>
        <strain evidence="10">CG23_combo_of_CG06-09_8_20_14_all_35_49</strain>
    </source>
</reference>
<keyword evidence="4" id="KW-0808">Transferase</keyword>
<dbReference type="GO" id="GO:0016763">
    <property type="term" value="F:pentosyltransferase activity"/>
    <property type="evidence" value="ECO:0007669"/>
    <property type="project" value="TreeGrafter"/>
</dbReference>
<evidence type="ECO:0000313" key="10">
    <source>
        <dbReference type="EMBL" id="PIP15090.1"/>
    </source>
</evidence>
<protein>
    <recommendedName>
        <fullName evidence="9">Glycosyltransferase RgtA/B/C/D-like domain-containing protein</fullName>
    </recommendedName>
</protein>
<evidence type="ECO:0000256" key="7">
    <source>
        <dbReference type="ARBA" id="ARBA00023136"/>
    </source>
</evidence>
<evidence type="ECO:0000313" key="11">
    <source>
        <dbReference type="Proteomes" id="UP000231025"/>
    </source>
</evidence>
<evidence type="ECO:0000256" key="3">
    <source>
        <dbReference type="ARBA" id="ARBA00022676"/>
    </source>
</evidence>
<dbReference type="AlphaFoldDB" id="A0A2G9Y799"/>
<proteinExistence type="predicted"/>
<comment type="subcellular location">
    <subcellularLocation>
        <location evidence="1">Cell membrane</location>
        <topology evidence="1">Multi-pass membrane protein</topology>
    </subcellularLocation>
</comment>
<organism evidence="10 11">
    <name type="scientific">Candidatus Roizmanbacteria bacterium CG23_combo_of_CG06-09_8_20_14_all_35_49</name>
    <dbReference type="NCBI Taxonomy" id="1974863"/>
    <lineage>
        <taxon>Bacteria</taxon>
        <taxon>Candidatus Roizmaniibacteriota</taxon>
    </lineage>
</organism>
<evidence type="ECO:0000256" key="1">
    <source>
        <dbReference type="ARBA" id="ARBA00004651"/>
    </source>
</evidence>
<feature type="transmembrane region" description="Helical" evidence="8">
    <location>
        <begin position="105"/>
        <end position="127"/>
    </location>
</feature>
<feature type="transmembrane region" description="Helical" evidence="8">
    <location>
        <begin position="187"/>
        <end position="218"/>
    </location>
</feature>